<comment type="similarity">
    <text evidence="5">Belongs to the SAT4 family.</text>
</comment>
<dbReference type="GO" id="GO:0016020">
    <property type="term" value="C:membrane"/>
    <property type="evidence" value="ECO:0007669"/>
    <property type="project" value="UniProtKB-SubCell"/>
</dbReference>
<dbReference type="EMBL" id="PDNA01000054">
    <property type="protein sequence ID" value="PGH18909.1"/>
    <property type="molecule type" value="Genomic_DNA"/>
</dbReference>
<dbReference type="InterPro" id="IPR052337">
    <property type="entry name" value="SAT4-like"/>
</dbReference>
<evidence type="ECO:0000256" key="4">
    <source>
        <dbReference type="ARBA" id="ARBA00023136"/>
    </source>
</evidence>
<dbReference type="AlphaFoldDB" id="A0A2B7YCU5"/>
<evidence type="ECO:0000313" key="9">
    <source>
        <dbReference type="Proteomes" id="UP000224634"/>
    </source>
</evidence>
<evidence type="ECO:0000256" key="5">
    <source>
        <dbReference type="ARBA" id="ARBA00038359"/>
    </source>
</evidence>
<evidence type="ECO:0000256" key="3">
    <source>
        <dbReference type="ARBA" id="ARBA00022989"/>
    </source>
</evidence>
<proteinExistence type="inferred from homology"/>
<dbReference type="Pfam" id="PF20684">
    <property type="entry name" value="Fung_rhodopsin"/>
    <property type="match status" value="1"/>
</dbReference>
<feature type="transmembrane region" description="Helical" evidence="6">
    <location>
        <begin position="199"/>
        <end position="223"/>
    </location>
</feature>
<accession>A0A2B7YCU5</accession>
<dbReference type="PANTHER" id="PTHR33048">
    <property type="entry name" value="PTH11-LIKE INTEGRAL MEMBRANE PROTEIN (AFU_ORTHOLOGUE AFUA_5G11245)"/>
    <property type="match status" value="1"/>
</dbReference>
<feature type="transmembrane region" description="Helical" evidence="6">
    <location>
        <begin position="168"/>
        <end position="187"/>
    </location>
</feature>
<evidence type="ECO:0000256" key="6">
    <source>
        <dbReference type="SAM" id="Phobius"/>
    </source>
</evidence>
<keyword evidence="2 6" id="KW-0812">Transmembrane</keyword>
<feature type="transmembrane region" description="Helical" evidence="6">
    <location>
        <begin position="84"/>
        <end position="108"/>
    </location>
</feature>
<feature type="domain" description="Rhodopsin" evidence="7">
    <location>
        <begin position="43"/>
        <end position="261"/>
    </location>
</feature>
<feature type="transmembrane region" description="Helical" evidence="6">
    <location>
        <begin position="235"/>
        <end position="256"/>
    </location>
</feature>
<comment type="subcellular location">
    <subcellularLocation>
        <location evidence="1">Membrane</location>
        <topology evidence="1">Multi-pass membrane protein</topology>
    </subcellularLocation>
</comment>
<name>A0A2B7YCU5_POLH7</name>
<dbReference type="PANTHER" id="PTHR33048:SF47">
    <property type="entry name" value="INTEGRAL MEMBRANE PROTEIN-RELATED"/>
    <property type="match status" value="1"/>
</dbReference>
<gene>
    <name evidence="8" type="ORF">AJ80_04328</name>
</gene>
<comment type="caution">
    <text evidence="8">The sequence shown here is derived from an EMBL/GenBank/DDBJ whole genome shotgun (WGS) entry which is preliminary data.</text>
</comment>
<feature type="transmembrane region" description="Helical" evidence="6">
    <location>
        <begin position="50"/>
        <end position="72"/>
    </location>
</feature>
<reference evidence="8 9" key="1">
    <citation type="submission" date="2017-10" db="EMBL/GenBank/DDBJ databases">
        <title>Comparative genomics in systemic dimorphic fungi from Ajellomycetaceae.</title>
        <authorList>
            <person name="Munoz J.F."/>
            <person name="Mcewen J.G."/>
            <person name="Clay O.K."/>
            <person name="Cuomo C.A."/>
        </authorList>
    </citation>
    <scope>NUCLEOTIDE SEQUENCE [LARGE SCALE GENOMIC DNA]</scope>
    <source>
        <strain evidence="8 9">UAMH7299</strain>
    </source>
</reference>
<dbReference type="Proteomes" id="UP000224634">
    <property type="component" value="Unassembled WGS sequence"/>
</dbReference>
<protein>
    <recommendedName>
        <fullName evidence="7">Rhodopsin domain-containing protein</fullName>
    </recommendedName>
</protein>
<organism evidence="8 9">
    <name type="scientific">Polytolypa hystricis (strain UAMH7299)</name>
    <dbReference type="NCBI Taxonomy" id="1447883"/>
    <lineage>
        <taxon>Eukaryota</taxon>
        <taxon>Fungi</taxon>
        <taxon>Dikarya</taxon>
        <taxon>Ascomycota</taxon>
        <taxon>Pezizomycotina</taxon>
        <taxon>Eurotiomycetes</taxon>
        <taxon>Eurotiomycetidae</taxon>
        <taxon>Onygenales</taxon>
        <taxon>Onygenales incertae sedis</taxon>
        <taxon>Polytolypa</taxon>
    </lineage>
</organism>
<feature type="transmembrane region" description="Helical" evidence="6">
    <location>
        <begin position="120"/>
        <end position="140"/>
    </location>
</feature>
<keyword evidence="3 6" id="KW-1133">Transmembrane helix</keyword>
<dbReference type="OrthoDB" id="3897607at2759"/>
<evidence type="ECO:0000256" key="1">
    <source>
        <dbReference type="ARBA" id="ARBA00004141"/>
    </source>
</evidence>
<feature type="transmembrane region" description="Helical" evidence="6">
    <location>
        <begin position="15"/>
        <end position="38"/>
    </location>
</feature>
<sequence>MDPAFYDVWECHPAIGIVVISVVLAVWTPIAVLVRVIGGENSGRKLWMDKCVVVTAMVFLVAFSILTCLMGNEKIDNLASRYKIYQASFACYKVATVLGKTSLVLYFVTEFPYKRFRVSCWIFVALVASQAVLAAGLSILQCIPFSRGWDRSIPGNCINSTTLLYVDAWFGLATNAIVLLLPAWYIAKLPLSDRIKIDLAVAGILGMIMCGECIIRASALTSIPKSHSLSTQSGYITMWSLLEAHTLLMCACAPYFQAILTRWIPRISSALRTPRRTPYPPSALSPSPRAYPRHFPRLRRSTTTDSFSSQIYLDDLIPPPPAGTTENKALSVCSSSLYPSSSHVQSMNTRDPPPSEELMLAMGCHVVRATRTYDEVNGLRTTYHNPVSSFDPLYNNSEFDRRPGAYQP</sequence>
<evidence type="ECO:0000313" key="8">
    <source>
        <dbReference type="EMBL" id="PGH18909.1"/>
    </source>
</evidence>
<dbReference type="InterPro" id="IPR049326">
    <property type="entry name" value="Rhodopsin_dom_fungi"/>
</dbReference>
<keyword evidence="9" id="KW-1185">Reference proteome</keyword>
<dbReference type="STRING" id="1447883.A0A2B7YCU5"/>
<keyword evidence="4 6" id="KW-0472">Membrane</keyword>
<evidence type="ECO:0000259" key="7">
    <source>
        <dbReference type="Pfam" id="PF20684"/>
    </source>
</evidence>
<evidence type="ECO:0000256" key="2">
    <source>
        <dbReference type="ARBA" id="ARBA00022692"/>
    </source>
</evidence>